<proteinExistence type="inferred from homology"/>
<accession>A0A515DDL6</accession>
<reference evidence="4 5" key="1">
    <citation type="submission" date="2019-01" db="EMBL/GenBank/DDBJ databases">
        <title>Genomic insights into a novel species Rhodoferax sp.</title>
        <authorList>
            <person name="Jin L."/>
        </authorList>
    </citation>
    <scope>NUCLEOTIDE SEQUENCE [LARGE SCALE GENOMIC DNA]</scope>
    <source>
        <strain evidence="4 5">CHu59-6-5</strain>
    </source>
</reference>
<dbReference type="Gene3D" id="3.90.226.10">
    <property type="entry name" value="2-enoyl-CoA Hydratase, Chain A, domain 1"/>
    <property type="match status" value="1"/>
</dbReference>
<keyword evidence="5" id="KW-1185">Reference proteome</keyword>
<gene>
    <name evidence="4" type="ORF">EUB48_15295</name>
</gene>
<protein>
    <recommendedName>
        <fullName evidence="6">Enoyl-CoA hydratase</fullName>
    </recommendedName>
</protein>
<evidence type="ECO:0008006" key="6">
    <source>
        <dbReference type="Google" id="ProtNLM"/>
    </source>
</evidence>
<name>A0A515DDL6_9BURK</name>
<organism evidence="4 5">
    <name type="scientific">Rhodoferax sediminis</name>
    <dbReference type="NCBI Taxonomy" id="2509614"/>
    <lineage>
        <taxon>Bacteria</taxon>
        <taxon>Pseudomonadati</taxon>
        <taxon>Pseudomonadota</taxon>
        <taxon>Betaproteobacteria</taxon>
        <taxon>Burkholderiales</taxon>
        <taxon>Comamonadaceae</taxon>
        <taxon>Rhodoferax</taxon>
    </lineage>
</organism>
<dbReference type="EMBL" id="CP035503">
    <property type="protein sequence ID" value="QDL38503.1"/>
    <property type="molecule type" value="Genomic_DNA"/>
</dbReference>
<dbReference type="FunFam" id="1.10.12.10:FF:000001">
    <property type="entry name" value="Probable enoyl-CoA hydratase, mitochondrial"/>
    <property type="match status" value="1"/>
</dbReference>
<feature type="region of interest" description="Disordered" evidence="3">
    <location>
        <begin position="243"/>
        <end position="263"/>
    </location>
</feature>
<dbReference type="SUPFAM" id="SSF52096">
    <property type="entry name" value="ClpP/crotonase"/>
    <property type="match status" value="1"/>
</dbReference>
<dbReference type="Pfam" id="PF00378">
    <property type="entry name" value="ECH_1"/>
    <property type="match status" value="1"/>
</dbReference>
<dbReference type="InterPro" id="IPR014748">
    <property type="entry name" value="Enoyl-CoA_hydra_C"/>
</dbReference>
<evidence type="ECO:0000256" key="2">
    <source>
        <dbReference type="ARBA" id="ARBA00023239"/>
    </source>
</evidence>
<sequence length="263" mass="28068">MNDTTAPVTVRLESHSGVAVVTLDRPEVHNAFDERMREQLAAAMAQASADPAIGVVVITGAGPRAFSAGMDLREFAATPMSVTARRRQRRARAAPLADFPKPVIAAVNGVAIGFGLELALQCDILVAATNATFALAEVRRGIIPGGGGTQRLARRIGQGRAMEMILTGRTVDAELALRYGLVEHVVPSEELMARADALAREILANAPVAVQLAREAVRRGIDLPLADGLRLEDDLLAIAMGTEDSREGPQAFAQKRPPRWRSE</sequence>
<dbReference type="AlphaFoldDB" id="A0A515DDL6"/>
<dbReference type="Proteomes" id="UP000316798">
    <property type="component" value="Chromosome"/>
</dbReference>
<dbReference type="OrthoDB" id="9774843at2"/>
<evidence type="ECO:0000313" key="5">
    <source>
        <dbReference type="Proteomes" id="UP000316798"/>
    </source>
</evidence>
<dbReference type="Gene3D" id="1.10.12.10">
    <property type="entry name" value="Lyase 2-enoyl-coa Hydratase, Chain A, domain 2"/>
    <property type="match status" value="1"/>
</dbReference>
<keyword evidence="2" id="KW-0456">Lyase</keyword>
<evidence type="ECO:0000313" key="4">
    <source>
        <dbReference type="EMBL" id="QDL38503.1"/>
    </source>
</evidence>
<dbReference type="KEGG" id="rhf:EUB48_15295"/>
<comment type="similarity">
    <text evidence="1">Belongs to the enoyl-CoA hydratase/isomerase family.</text>
</comment>
<dbReference type="FunFam" id="3.90.226.10:FF:000009">
    <property type="entry name" value="Carnitinyl-CoA dehydratase"/>
    <property type="match status" value="1"/>
</dbReference>
<dbReference type="PANTHER" id="PTHR11941:SF54">
    <property type="entry name" value="ENOYL-COA HYDRATASE, MITOCHONDRIAL"/>
    <property type="match status" value="1"/>
</dbReference>
<dbReference type="InterPro" id="IPR029045">
    <property type="entry name" value="ClpP/crotonase-like_dom_sf"/>
</dbReference>
<dbReference type="InterPro" id="IPR001753">
    <property type="entry name" value="Enoyl-CoA_hydra/iso"/>
</dbReference>
<evidence type="ECO:0000256" key="1">
    <source>
        <dbReference type="ARBA" id="ARBA00005254"/>
    </source>
</evidence>
<dbReference type="GO" id="GO:0016836">
    <property type="term" value="F:hydro-lyase activity"/>
    <property type="evidence" value="ECO:0007669"/>
    <property type="project" value="UniProtKB-ARBA"/>
</dbReference>
<evidence type="ECO:0000256" key="3">
    <source>
        <dbReference type="SAM" id="MobiDB-lite"/>
    </source>
</evidence>
<dbReference type="PANTHER" id="PTHR11941">
    <property type="entry name" value="ENOYL-COA HYDRATASE-RELATED"/>
    <property type="match status" value="1"/>
</dbReference>
<dbReference type="RefSeq" id="WP_142819949.1">
    <property type="nucleotide sequence ID" value="NZ_CP035503.1"/>
</dbReference>
<dbReference type="CDD" id="cd06558">
    <property type="entry name" value="crotonase-like"/>
    <property type="match status" value="1"/>
</dbReference>
<dbReference type="GO" id="GO:0006635">
    <property type="term" value="P:fatty acid beta-oxidation"/>
    <property type="evidence" value="ECO:0007669"/>
    <property type="project" value="TreeGrafter"/>
</dbReference>